<reference evidence="1" key="1">
    <citation type="submission" date="2021-10" db="EMBL/GenBank/DDBJ databases">
        <title>Collection of gut derived symbiotic bacterial strains cultured from healthy donors.</title>
        <authorList>
            <person name="Lin H."/>
            <person name="Littmann E."/>
            <person name="Claire K."/>
            <person name="Pamer E."/>
        </authorList>
    </citation>
    <scope>NUCLEOTIDE SEQUENCE</scope>
    <source>
        <strain evidence="1">MSK.23.4</strain>
    </source>
</reference>
<gene>
    <name evidence="1" type="ORF">LIQ10_14645</name>
</gene>
<protein>
    <recommendedName>
        <fullName evidence="3">Transposase</fullName>
    </recommendedName>
</protein>
<dbReference type="EMBL" id="JAJBNC010000027">
    <property type="protein sequence ID" value="MCB5494954.1"/>
    <property type="molecule type" value="Genomic_DNA"/>
</dbReference>
<accession>A0AAJ1B0Z8</accession>
<comment type="caution">
    <text evidence="1">The sequence shown here is derived from an EMBL/GenBank/DDBJ whole genome shotgun (WGS) entry which is preliminary data.</text>
</comment>
<proteinExistence type="predicted"/>
<evidence type="ECO:0000313" key="2">
    <source>
        <dbReference type="Proteomes" id="UP001297422"/>
    </source>
</evidence>
<dbReference type="AlphaFoldDB" id="A0AAJ1B0Z8"/>
<dbReference type="Proteomes" id="UP001297422">
    <property type="component" value="Unassembled WGS sequence"/>
</dbReference>
<dbReference type="RefSeq" id="WP_226973393.1">
    <property type="nucleotide sequence ID" value="NZ_JAAIMT010000034.1"/>
</dbReference>
<name>A0AAJ1B0Z8_MEDGN</name>
<evidence type="ECO:0008006" key="3">
    <source>
        <dbReference type="Google" id="ProtNLM"/>
    </source>
</evidence>
<evidence type="ECO:0000313" key="1">
    <source>
        <dbReference type="EMBL" id="MCB5494954.1"/>
    </source>
</evidence>
<sequence length="128" mass="15089">MHDYNTILGVIELRLSKVSYDSVQKRYRIGRSGIALIMNRYKDSGLSLDDLRQMPASRVVDLIYPKENLRHKDIPLPDFEKIHEQMIQMGKHADLSFLWIDYKKEHPNGYQLAQFYKLYGPMSRKSTN</sequence>
<organism evidence="1 2">
    <name type="scientific">Mediterraneibacter gnavus</name>
    <name type="common">Ruminococcus gnavus</name>
    <dbReference type="NCBI Taxonomy" id="33038"/>
    <lineage>
        <taxon>Bacteria</taxon>
        <taxon>Bacillati</taxon>
        <taxon>Bacillota</taxon>
        <taxon>Clostridia</taxon>
        <taxon>Lachnospirales</taxon>
        <taxon>Lachnospiraceae</taxon>
        <taxon>Mediterraneibacter</taxon>
    </lineage>
</organism>